<dbReference type="RefSeq" id="WP_007389927.1">
    <property type="nucleotide sequence ID" value="NZ_BEWB01000015.1"/>
</dbReference>
<dbReference type="EMBL" id="JAAGMB010000069">
    <property type="protein sequence ID" value="NEB15529.1"/>
    <property type="molecule type" value="Genomic_DNA"/>
</dbReference>
<protein>
    <submittedName>
        <fullName evidence="2">Carboxymuconolactone decarboxylase family protein</fullName>
    </submittedName>
</protein>
<evidence type="ECO:0000313" key="3">
    <source>
        <dbReference type="Proteomes" id="UP000469545"/>
    </source>
</evidence>
<proteinExistence type="predicted"/>
<dbReference type="Proteomes" id="UP000469545">
    <property type="component" value="Unassembled WGS sequence"/>
</dbReference>
<dbReference type="Pfam" id="PF02627">
    <property type="entry name" value="CMD"/>
    <property type="match status" value="1"/>
</dbReference>
<organism evidence="2 3">
    <name type="scientific">Streptomyces coelicoflavus</name>
    <dbReference type="NCBI Taxonomy" id="285562"/>
    <lineage>
        <taxon>Bacteria</taxon>
        <taxon>Bacillati</taxon>
        <taxon>Actinomycetota</taxon>
        <taxon>Actinomycetes</taxon>
        <taxon>Kitasatosporales</taxon>
        <taxon>Streptomycetaceae</taxon>
        <taxon>Streptomyces</taxon>
    </lineage>
</organism>
<comment type="caution">
    <text evidence="2">The sequence shown here is derived from an EMBL/GenBank/DDBJ whole genome shotgun (WGS) entry which is preliminary data.</text>
</comment>
<accession>A0A6N9UG29</accession>
<name>A0A6N9UG29_9ACTN</name>
<feature type="domain" description="Carboxymuconolactone decarboxylase-like" evidence="1">
    <location>
        <begin position="20"/>
        <end position="95"/>
    </location>
</feature>
<keyword evidence="3" id="KW-1185">Reference proteome</keyword>
<sequence>MSPRMPNPSLVVPDVLPPMRALVKAVNSVDVPLQTLVLVHLRVSQINGRTVELPKKQREFEEAGEEDHRLPLVERWREQTCFTDAERSVLALAEAATRIDGREDPVSDEVWEEAAKHWTEVQLAAVVLHIGLVNLWNRVNVVTKQEPVDWRINPKKWTPMTSRLPAAQQAQ</sequence>
<dbReference type="Gene3D" id="1.20.1290.10">
    <property type="entry name" value="AhpD-like"/>
    <property type="match status" value="1"/>
</dbReference>
<dbReference type="InterPro" id="IPR029032">
    <property type="entry name" value="AhpD-like"/>
</dbReference>
<dbReference type="AlphaFoldDB" id="A0A6N9UG29"/>
<evidence type="ECO:0000259" key="1">
    <source>
        <dbReference type="Pfam" id="PF02627"/>
    </source>
</evidence>
<dbReference type="InterPro" id="IPR003779">
    <property type="entry name" value="CMD-like"/>
</dbReference>
<dbReference type="GeneID" id="97467530"/>
<evidence type="ECO:0000313" key="2">
    <source>
        <dbReference type="EMBL" id="NEB15529.1"/>
    </source>
</evidence>
<dbReference type="GO" id="GO:0051920">
    <property type="term" value="F:peroxiredoxin activity"/>
    <property type="evidence" value="ECO:0007669"/>
    <property type="project" value="InterPro"/>
</dbReference>
<dbReference type="PANTHER" id="PTHR34846:SF7">
    <property type="entry name" value="BLL7811 PROTEIN"/>
    <property type="match status" value="1"/>
</dbReference>
<dbReference type="SUPFAM" id="SSF69118">
    <property type="entry name" value="AhpD-like"/>
    <property type="match status" value="1"/>
</dbReference>
<gene>
    <name evidence="2" type="ORF">G3I46_03205</name>
</gene>
<reference evidence="2 3" key="1">
    <citation type="submission" date="2020-01" db="EMBL/GenBank/DDBJ databases">
        <title>Insect and environment-associated Actinomycetes.</title>
        <authorList>
            <person name="Currrie C."/>
            <person name="Chevrette M."/>
            <person name="Carlson C."/>
            <person name="Stubbendieck R."/>
            <person name="Wendt-Pienkowski E."/>
        </authorList>
    </citation>
    <scope>NUCLEOTIDE SEQUENCE [LARGE SCALE GENOMIC DNA]</scope>
    <source>
        <strain evidence="2 3">SID14172</strain>
    </source>
</reference>
<dbReference type="PANTHER" id="PTHR34846">
    <property type="entry name" value="4-CARBOXYMUCONOLACTONE DECARBOXYLASE FAMILY PROTEIN (AFU_ORTHOLOGUE AFUA_6G11590)"/>
    <property type="match status" value="1"/>
</dbReference>